<protein>
    <recommendedName>
        <fullName evidence="2">DUF2188 domain-containing protein</fullName>
    </recommendedName>
</protein>
<evidence type="ECO:0008006" key="2">
    <source>
        <dbReference type="Google" id="ProtNLM"/>
    </source>
</evidence>
<dbReference type="AlphaFoldDB" id="A0A3B1AI95"/>
<sequence>MSDTLQIVRTGQGWYVETPTGRAGPMETQAEANAYLSLMRTAYAAGSETACTDQECFS</sequence>
<proteinExistence type="predicted"/>
<organism evidence="1">
    <name type="scientific">hydrothermal vent metagenome</name>
    <dbReference type="NCBI Taxonomy" id="652676"/>
    <lineage>
        <taxon>unclassified sequences</taxon>
        <taxon>metagenomes</taxon>
        <taxon>ecological metagenomes</taxon>
    </lineage>
</organism>
<name>A0A3B1AI95_9ZZZZ</name>
<reference evidence="1" key="1">
    <citation type="submission" date="2018-06" db="EMBL/GenBank/DDBJ databases">
        <authorList>
            <person name="Zhirakovskaya E."/>
        </authorList>
    </citation>
    <scope>NUCLEOTIDE SEQUENCE</scope>
</reference>
<evidence type="ECO:0000313" key="1">
    <source>
        <dbReference type="EMBL" id="VAW99702.1"/>
    </source>
</evidence>
<dbReference type="EMBL" id="UOFR01000069">
    <property type="protein sequence ID" value="VAW99702.1"/>
    <property type="molecule type" value="Genomic_DNA"/>
</dbReference>
<accession>A0A3B1AI95</accession>
<gene>
    <name evidence="1" type="ORF">MNBD_GAMMA21-1691</name>
</gene>